<evidence type="ECO:0000313" key="1">
    <source>
        <dbReference type="EMBL" id="CAB4530624.1"/>
    </source>
</evidence>
<protein>
    <submittedName>
        <fullName evidence="1">Unannotated protein</fullName>
    </submittedName>
</protein>
<dbReference type="Gene3D" id="3.40.50.720">
    <property type="entry name" value="NAD(P)-binding Rossmann-like Domain"/>
    <property type="match status" value="1"/>
</dbReference>
<organism evidence="1">
    <name type="scientific">freshwater metagenome</name>
    <dbReference type="NCBI Taxonomy" id="449393"/>
    <lineage>
        <taxon>unclassified sequences</taxon>
        <taxon>metagenomes</taxon>
        <taxon>ecological metagenomes</taxon>
    </lineage>
</organism>
<dbReference type="AlphaFoldDB" id="A0A6J6AVV2"/>
<proteinExistence type="predicted"/>
<accession>A0A6J6AVV2</accession>
<sequence length="372" mass="41501">MKRIKDGVELYARKNSHEYLFGTHKFGVLKNVIRIHTQERKFIALELLAGKSVSAILASSDLDAQSVHEMIDELEACQLIDVSQGSLKVSPRFISKIDTRVEKNVKHFADASFLQLQKRSTPELHQTNWIDGVTDSGVEILSARQNYSVEISGRNRVATIVYSLLLLSGLTHTRFSHNSRGPAITVGDLDMGVGTLRPSEFGKTFNNHCETLRKDLSLFPLERDHDYSEQDERTDLKIHCGDFEPEKLSQWMSTHQNFLHIPSPRADTAQIGPLVIPGSSPCTRCSSLFFNDYNGIEETLEISGHNQRDYPQIAAHFVASMAAAQIVSFLDGLTTGVQKAELVGNVITIDYQFLSHPHTVAIARHPLCGCAF</sequence>
<dbReference type="EMBL" id="CAEZSD010000022">
    <property type="protein sequence ID" value="CAB4530624.1"/>
    <property type="molecule type" value="Genomic_DNA"/>
</dbReference>
<reference evidence="1" key="1">
    <citation type="submission" date="2020-05" db="EMBL/GenBank/DDBJ databases">
        <authorList>
            <person name="Chiriac C."/>
            <person name="Salcher M."/>
            <person name="Ghai R."/>
            <person name="Kavagutti S V."/>
        </authorList>
    </citation>
    <scope>NUCLEOTIDE SEQUENCE</scope>
</reference>
<name>A0A6J6AVV2_9ZZZZ</name>
<gene>
    <name evidence="1" type="ORF">UFOPK1399_00309</name>
</gene>